<proteinExistence type="predicted"/>
<name>X0V390_9ZZZZ</name>
<comment type="caution">
    <text evidence="1">The sequence shown here is derived from an EMBL/GenBank/DDBJ whole genome shotgun (WGS) entry which is preliminary data.</text>
</comment>
<accession>X0V390</accession>
<gene>
    <name evidence="1" type="ORF">S01H1_39419</name>
</gene>
<reference evidence="1" key="1">
    <citation type="journal article" date="2014" name="Front. Microbiol.">
        <title>High frequency of phylogenetically diverse reductive dehalogenase-homologous genes in deep subseafloor sedimentary metagenomes.</title>
        <authorList>
            <person name="Kawai M."/>
            <person name="Futagami T."/>
            <person name="Toyoda A."/>
            <person name="Takaki Y."/>
            <person name="Nishi S."/>
            <person name="Hori S."/>
            <person name="Arai W."/>
            <person name="Tsubouchi T."/>
            <person name="Morono Y."/>
            <person name="Uchiyama I."/>
            <person name="Ito T."/>
            <person name="Fujiyama A."/>
            <person name="Inagaki F."/>
            <person name="Takami H."/>
        </authorList>
    </citation>
    <scope>NUCLEOTIDE SEQUENCE</scope>
    <source>
        <strain evidence="1">Expedition CK06-06</strain>
    </source>
</reference>
<organism evidence="1">
    <name type="scientific">marine sediment metagenome</name>
    <dbReference type="NCBI Taxonomy" id="412755"/>
    <lineage>
        <taxon>unclassified sequences</taxon>
        <taxon>metagenomes</taxon>
        <taxon>ecological metagenomes</taxon>
    </lineage>
</organism>
<protein>
    <submittedName>
        <fullName evidence="1">Uncharacterized protein</fullName>
    </submittedName>
</protein>
<sequence length="65" mass="7213">MSLFAVPKQTRMNPKVSFRLTPRTRILYAHADAEGPARMLARALTGTWNPGRDAKPPRLPVRAGT</sequence>
<feature type="non-terminal residue" evidence="1">
    <location>
        <position position="65"/>
    </location>
</feature>
<evidence type="ECO:0000313" key="1">
    <source>
        <dbReference type="EMBL" id="GAG12599.1"/>
    </source>
</evidence>
<dbReference type="EMBL" id="BARS01024872">
    <property type="protein sequence ID" value="GAG12599.1"/>
    <property type="molecule type" value="Genomic_DNA"/>
</dbReference>
<dbReference type="AlphaFoldDB" id="X0V390"/>